<dbReference type="Proteomes" id="UP000641954">
    <property type="component" value="Unassembled WGS sequence"/>
</dbReference>
<dbReference type="Gene3D" id="3.20.20.70">
    <property type="entry name" value="Aldolase class I"/>
    <property type="match status" value="1"/>
</dbReference>
<dbReference type="Gene3D" id="1.10.150.530">
    <property type="match status" value="1"/>
</dbReference>
<evidence type="ECO:0000256" key="6">
    <source>
        <dbReference type="ARBA" id="ARBA00022679"/>
    </source>
</evidence>
<dbReference type="SFLD" id="SFLDF00275">
    <property type="entry name" value="adenosine_C2_methyltransferase"/>
    <property type="match status" value="1"/>
</dbReference>
<comment type="cofactor">
    <cofactor evidence="12">
        <name>[4Fe-4S] cluster</name>
        <dbReference type="ChEBI" id="CHEBI:49883"/>
    </cofactor>
    <text evidence="12">Binds 1 [4Fe-4S] cluster. The cluster is coordinated with 3 cysteines and an exchangeable S-adenosyl-L-methionine.</text>
</comment>
<proteinExistence type="inferred from homology"/>
<dbReference type="EC" id="2.1.1.192" evidence="12"/>
<dbReference type="Pfam" id="PF21016">
    <property type="entry name" value="RlmN_N"/>
    <property type="match status" value="1"/>
</dbReference>
<feature type="active site" description="S-methylcysteine intermediate" evidence="12">
    <location>
        <position position="460"/>
    </location>
</feature>
<feature type="active site" description="Proton acceptor" evidence="12">
    <location>
        <position position="221"/>
    </location>
</feature>
<feature type="binding site" evidence="12">
    <location>
        <position position="318"/>
    </location>
    <ligand>
        <name>S-adenosyl-L-methionine</name>
        <dbReference type="ChEBI" id="CHEBI:59789"/>
    </ligand>
</feature>
<keyword evidence="11 12" id="KW-0411">Iron-sulfur</keyword>
<dbReference type="InterPro" id="IPR007197">
    <property type="entry name" value="rSAM"/>
</dbReference>
<organism evidence="15 16">
    <name type="scientific">Planktothricoides raciborskii FACHB-1370</name>
    <dbReference type="NCBI Taxonomy" id="2949576"/>
    <lineage>
        <taxon>Bacteria</taxon>
        <taxon>Bacillati</taxon>
        <taxon>Cyanobacteriota</taxon>
        <taxon>Cyanophyceae</taxon>
        <taxon>Oscillatoriophycideae</taxon>
        <taxon>Oscillatoriales</taxon>
        <taxon>Oscillatoriaceae</taxon>
        <taxon>Planktothricoides</taxon>
    </lineage>
</organism>
<dbReference type="PANTHER" id="PTHR30544:SF5">
    <property type="entry name" value="RADICAL SAM CORE DOMAIN-CONTAINING PROTEIN"/>
    <property type="match status" value="1"/>
</dbReference>
<dbReference type="SUPFAM" id="SSF102114">
    <property type="entry name" value="Radical SAM enzymes"/>
    <property type="match status" value="1"/>
</dbReference>
<feature type="binding site" evidence="12">
    <location>
        <begin position="341"/>
        <end position="343"/>
    </location>
    <ligand>
        <name>S-adenosyl-L-methionine</name>
        <dbReference type="ChEBI" id="CHEBI:59789"/>
    </ligand>
</feature>
<keyword evidence="5 12" id="KW-0489">Methyltransferase</keyword>
<evidence type="ECO:0000259" key="14">
    <source>
        <dbReference type="PROSITE" id="PS51918"/>
    </source>
</evidence>
<feature type="compositionally biased region" description="Gly residues" evidence="13">
    <location>
        <begin position="53"/>
        <end position="62"/>
    </location>
</feature>
<evidence type="ECO:0000256" key="5">
    <source>
        <dbReference type="ARBA" id="ARBA00022603"/>
    </source>
</evidence>
<keyword evidence="6 12" id="KW-0808">Transferase</keyword>
<evidence type="ECO:0000256" key="7">
    <source>
        <dbReference type="ARBA" id="ARBA00022691"/>
    </source>
</evidence>
<evidence type="ECO:0000256" key="4">
    <source>
        <dbReference type="ARBA" id="ARBA00022552"/>
    </source>
</evidence>
<keyword evidence="4 12" id="KW-0698">rRNA processing</keyword>
<dbReference type="InterPro" id="IPR058240">
    <property type="entry name" value="rSAM_sf"/>
</dbReference>
<evidence type="ECO:0000313" key="15">
    <source>
        <dbReference type="EMBL" id="MBD2542543.1"/>
    </source>
</evidence>
<evidence type="ECO:0000256" key="11">
    <source>
        <dbReference type="ARBA" id="ARBA00023014"/>
    </source>
</evidence>
<feature type="binding site" evidence="12">
    <location>
        <begin position="288"/>
        <end position="289"/>
    </location>
    <ligand>
        <name>S-adenosyl-L-methionine</name>
        <dbReference type="ChEBI" id="CHEBI:59789"/>
    </ligand>
</feature>
<evidence type="ECO:0000256" key="13">
    <source>
        <dbReference type="SAM" id="MobiDB-lite"/>
    </source>
</evidence>
<evidence type="ECO:0000256" key="12">
    <source>
        <dbReference type="HAMAP-Rule" id="MF_01849"/>
    </source>
</evidence>
<dbReference type="InterPro" id="IPR027492">
    <property type="entry name" value="RNA_MTrfase_RlmN"/>
</dbReference>
<comment type="similarity">
    <text evidence="12">Belongs to the radical SAM superfamily. RlmN family.</text>
</comment>
<feature type="compositionally biased region" description="Low complexity" evidence="13">
    <location>
        <begin position="12"/>
        <end position="37"/>
    </location>
</feature>
<keyword evidence="16" id="KW-1185">Reference proteome</keyword>
<feature type="region of interest" description="Disordered" evidence="13">
    <location>
        <begin position="1"/>
        <end position="126"/>
    </location>
</feature>
<comment type="caution">
    <text evidence="15">The sequence shown here is derived from an EMBL/GenBank/DDBJ whole genome shotgun (WGS) entry which is preliminary data.</text>
</comment>
<evidence type="ECO:0000256" key="1">
    <source>
        <dbReference type="ARBA" id="ARBA00004496"/>
    </source>
</evidence>
<dbReference type="PANTHER" id="PTHR30544">
    <property type="entry name" value="23S RRNA METHYLTRANSFERASE"/>
    <property type="match status" value="1"/>
</dbReference>
<sequence length="468" mass="51775">MTKRAIAHKNSVSKSPVIKKSVAKSPVPKSPVTKKSVANSPVPKSPVRRGKGAEGQGSGGAEGQRKTPVAKTPVPKTPVAKISLRKKSVLKKSASNAETPKNQKRHHFRGAKSSHDQPKIQPRPLPQTKYENNIPLLGLSLSQLTEWVQQQDQPAYRGKQLHQWIYQQGAKTLEDITVFPKQWRENHQDVAIGRSQILHRSVALDQTVKYLLQLADGQIIETVGIPTQKRLTVCVSSQVGCPMACDFCATGKGGFTRNLAVHEIVDQVLTVQEDFGRRVSHIVFMGMGEPLLNTENVLAAVRCLNEDVGIGQRHLTISTVGVRDRIRKLAQYQGQFTLAVSLHASNQALREKLIPSAKHSPLDQLMAECREYVNITGRRLSIEYILLAGLNDAHAHAIELANLLRGFQCHVNLIPYNPVKEADYQRPSPQEIQAFVDGLQQRHIAVSVRYSRGLEADAACGQLRASRR</sequence>
<keyword evidence="8 12" id="KW-0819">tRNA processing</keyword>
<feature type="binding site" evidence="12">
    <location>
        <position position="245"/>
    </location>
    <ligand>
        <name>[4Fe-4S] cluster</name>
        <dbReference type="ChEBI" id="CHEBI:49883"/>
        <note>4Fe-4S-S-AdoMet</note>
    </ligand>
</feature>
<reference evidence="15 16" key="1">
    <citation type="journal article" date="2020" name="ISME J.">
        <title>Comparative genomics reveals insights into cyanobacterial evolution and habitat adaptation.</title>
        <authorList>
            <person name="Chen M.Y."/>
            <person name="Teng W.K."/>
            <person name="Zhao L."/>
            <person name="Hu C.X."/>
            <person name="Zhou Y.K."/>
            <person name="Han B.P."/>
            <person name="Song L.R."/>
            <person name="Shu W.S."/>
        </authorList>
    </citation>
    <scope>NUCLEOTIDE SEQUENCE [LARGE SCALE GENOMIC DNA]</scope>
    <source>
        <strain evidence="15 16">FACHB-1370</strain>
    </source>
</reference>
<evidence type="ECO:0000256" key="9">
    <source>
        <dbReference type="ARBA" id="ARBA00022723"/>
    </source>
</evidence>
<evidence type="ECO:0000256" key="2">
    <source>
        <dbReference type="ARBA" id="ARBA00022485"/>
    </source>
</evidence>
<keyword evidence="7 12" id="KW-0949">S-adenosyl-L-methionine</keyword>
<dbReference type="EMBL" id="JACJSK010000002">
    <property type="protein sequence ID" value="MBD2542543.1"/>
    <property type="molecule type" value="Genomic_DNA"/>
</dbReference>
<feature type="binding site" evidence="12">
    <location>
        <position position="248"/>
    </location>
    <ligand>
        <name>[4Fe-4S] cluster</name>
        <dbReference type="ChEBI" id="CHEBI:49883"/>
        <note>4Fe-4S-S-AdoMet</note>
    </ligand>
</feature>
<feature type="compositionally biased region" description="Basic residues" evidence="13">
    <location>
        <begin position="102"/>
        <end position="112"/>
    </location>
</feature>
<keyword evidence="9 12" id="KW-0479">Metal-binding</keyword>
<dbReference type="NCBIfam" id="TIGR00048">
    <property type="entry name" value="rRNA_mod_RlmN"/>
    <property type="match status" value="1"/>
</dbReference>
<accession>A0ABR8E773</accession>
<evidence type="ECO:0000256" key="3">
    <source>
        <dbReference type="ARBA" id="ARBA00022490"/>
    </source>
</evidence>
<keyword evidence="10 12" id="KW-0408">Iron</keyword>
<keyword evidence="12" id="KW-1015">Disulfide bond</keyword>
<name>A0ABR8E773_9CYAN</name>
<dbReference type="InterPro" id="IPR013785">
    <property type="entry name" value="Aldolase_TIM"/>
</dbReference>
<evidence type="ECO:0000256" key="8">
    <source>
        <dbReference type="ARBA" id="ARBA00022694"/>
    </source>
</evidence>
<dbReference type="InterPro" id="IPR048641">
    <property type="entry name" value="RlmN_N"/>
</dbReference>
<evidence type="ECO:0000256" key="10">
    <source>
        <dbReference type="ARBA" id="ARBA00023004"/>
    </source>
</evidence>
<comment type="miscellaneous">
    <text evidence="12">Reaction proceeds by a ping-pong mechanism involving intermediate methylation of a conserved cysteine residue.</text>
</comment>
<evidence type="ECO:0000313" key="16">
    <source>
        <dbReference type="Proteomes" id="UP000641954"/>
    </source>
</evidence>
<protein>
    <recommendedName>
        <fullName evidence="12">Probable dual-specificity RNA methyltransferase RlmN</fullName>
        <ecNumber evidence="12">2.1.1.192</ecNumber>
    </recommendedName>
    <alternativeName>
        <fullName evidence="12">23S rRNA (adenine(2503)-C(2))-methyltransferase</fullName>
    </alternativeName>
    <alternativeName>
        <fullName evidence="12">23S rRNA m2A2503 methyltransferase</fullName>
    </alternativeName>
    <alternativeName>
        <fullName evidence="12">Ribosomal RNA large subunit methyltransferase N</fullName>
    </alternativeName>
    <alternativeName>
        <fullName evidence="12">tRNA (adenine(37)-C(2))-methyltransferase</fullName>
    </alternativeName>
    <alternativeName>
        <fullName evidence="12">tRNA m2A37 methyltransferase</fullName>
    </alternativeName>
</protein>
<comment type="function">
    <text evidence="12">Specifically methylates position 2 of adenine 2503 in 23S rRNA and position 2 of adenine 37 in tRNAs.</text>
</comment>
<comment type="catalytic activity">
    <reaction evidence="12">
        <text>adenosine(2503) in 23S rRNA + 2 reduced [2Fe-2S]-[ferredoxin] + 2 S-adenosyl-L-methionine = 2-methyladenosine(2503) in 23S rRNA + 5'-deoxyadenosine + L-methionine + 2 oxidized [2Fe-2S]-[ferredoxin] + S-adenosyl-L-homocysteine</text>
        <dbReference type="Rhea" id="RHEA:42916"/>
        <dbReference type="Rhea" id="RHEA-COMP:10000"/>
        <dbReference type="Rhea" id="RHEA-COMP:10001"/>
        <dbReference type="Rhea" id="RHEA-COMP:10152"/>
        <dbReference type="Rhea" id="RHEA-COMP:10282"/>
        <dbReference type="ChEBI" id="CHEBI:17319"/>
        <dbReference type="ChEBI" id="CHEBI:33737"/>
        <dbReference type="ChEBI" id="CHEBI:33738"/>
        <dbReference type="ChEBI" id="CHEBI:57844"/>
        <dbReference type="ChEBI" id="CHEBI:57856"/>
        <dbReference type="ChEBI" id="CHEBI:59789"/>
        <dbReference type="ChEBI" id="CHEBI:74411"/>
        <dbReference type="ChEBI" id="CHEBI:74497"/>
        <dbReference type="EC" id="2.1.1.192"/>
    </reaction>
</comment>
<dbReference type="InterPro" id="IPR040072">
    <property type="entry name" value="Methyltransferase_A"/>
</dbReference>
<feature type="binding site" evidence="12">
    <location>
        <position position="417"/>
    </location>
    <ligand>
        <name>S-adenosyl-L-methionine</name>
        <dbReference type="ChEBI" id="CHEBI:59789"/>
    </ligand>
</feature>
<keyword evidence="2 12" id="KW-0004">4Fe-4S</keyword>
<dbReference type="HAMAP" id="MF_01849">
    <property type="entry name" value="RNA_methyltr_RlmN"/>
    <property type="match status" value="1"/>
</dbReference>
<keyword evidence="3 12" id="KW-0963">Cytoplasm</keyword>
<feature type="domain" description="Radical SAM core" evidence="14">
    <location>
        <begin position="227"/>
        <end position="455"/>
    </location>
</feature>
<feature type="binding site" evidence="12">
    <location>
        <position position="241"/>
    </location>
    <ligand>
        <name>[4Fe-4S] cluster</name>
        <dbReference type="ChEBI" id="CHEBI:49883"/>
        <note>4Fe-4S-S-AdoMet</note>
    </ligand>
</feature>
<feature type="compositionally biased region" description="Low complexity" evidence="13">
    <location>
        <begin position="66"/>
        <end position="81"/>
    </location>
</feature>
<dbReference type="SFLD" id="SFLDG01062">
    <property type="entry name" value="methyltransferase_(Class_A)"/>
    <property type="match status" value="1"/>
</dbReference>
<comment type="catalytic activity">
    <reaction evidence="12">
        <text>adenosine(37) in tRNA + 2 reduced [2Fe-2S]-[ferredoxin] + 2 S-adenosyl-L-methionine = 2-methyladenosine(37) in tRNA + 5'-deoxyadenosine + L-methionine + 2 oxidized [2Fe-2S]-[ferredoxin] + S-adenosyl-L-homocysteine</text>
        <dbReference type="Rhea" id="RHEA:43332"/>
        <dbReference type="Rhea" id="RHEA-COMP:10000"/>
        <dbReference type="Rhea" id="RHEA-COMP:10001"/>
        <dbReference type="Rhea" id="RHEA-COMP:10162"/>
        <dbReference type="Rhea" id="RHEA-COMP:10485"/>
        <dbReference type="ChEBI" id="CHEBI:17319"/>
        <dbReference type="ChEBI" id="CHEBI:33737"/>
        <dbReference type="ChEBI" id="CHEBI:33738"/>
        <dbReference type="ChEBI" id="CHEBI:57844"/>
        <dbReference type="ChEBI" id="CHEBI:57856"/>
        <dbReference type="ChEBI" id="CHEBI:59789"/>
        <dbReference type="ChEBI" id="CHEBI:74411"/>
        <dbReference type="ChEBI" id="CHEBI:74497"/>
        <dbReference type="EC" id="2.1.1.192"/>
    </reaction>
</comment>
<dbReference type="Pfam" id="PF04055">
    <property type="entry name" value="Radical_SAM"/>
    <property type="match status" value="1"/>
</dbReference>
<dbReference type="CDD" id="cd01335">
    <property type="entry name" value="Radical_SAM"/>
    <property type="match status" value="1"/>
</dbReference>
<gene>
    <name evidence="12 15" type="primary">rlmN</name>
    <name evidence="15" type="ORF">H6G72_01395</name>
</gene>
<dbReference type="SFLD" id="SFLDS00029">
    <property type="entry name" value="Radical_SAM"/>
    <property type="match status" value="1"/>
</dbReference>
<comment type="subcellular location">
    <subcellularLocation>
        <location evidence="1 12">Cytoplasm</location>
    </subcellularLocation>
</comment>
<dbReference type="PROSITE" id="PS51918">
    <property type="entry name" value="RADICAL_SAM"/>
    <property type="match status" value="1"/>
</dbReference>
<comment type="caution">
    <text evidence="12">Lacks conserved residue(s) required for the propagation of feature annotation.</text>
</comment>
<dbReference type="InterPro" id="IPR004383">
    <property type="entry name" value="rRNA_lsu_MTrfase_RlmN/Cfr"/>
</dbReference>